<dbReference type="Gene3D" id="3.30.70.360">
    <property type="match status" value="1"/>
</dbReference>
<name>A0A1G5QKN6_9RHOB</name>
<dbReference type="GO" id="GO:0046872">
    <property type="term" value="F:metal ion binding"/>
    <property type="evidence" value="ECO:0007669"/>
    <property type="project" value="UniProtKB-KW"/>
</dbReference>
<dbReference type="Proteomes" id="UP000198767">
    <property type="component" value="Unassembled WGS sequence"/>
</dbReference>
<dbReference type="Gene3D" id="3.40.630.10">
    <property type="entry name" value="Zn peptidases"/>
    <property type="match status" value="1"/>
</dbReference>
<dbReference type="Pfam" id="PF01546">
    <property type="entry name" value="Peptidase_M20"/>
    <property type="match status" value="1"/>
</dbReference>
<evidence type="ECO:0000256" key="3">
    <source>
        <dbReference type="PIRSR" id="PIRSR001235-1"/>
    </source>
</evidence>
<feature type="binding site" evidence="3">
    <location>
        <position position="99"/>
    </location>
    <ligand>
        <name>Zn(2+)</name>
        <dbReference type="ChEBI" id="CHEBI:29105"/>
        <label>1</label>
    </ligand>
</feature>
<keyword evidence="3" id="KW-0479">Metal-binding</keyword>
<evidence type="ECO:0000313" key="5">
    <source>
        <dbReference type="Proteomes" id="UP000198767"/>
    </source>
</evidence>
<evidence type="ECO:0000313" key="4">
    <source>
        <dbReference type="EMBL" id="SCZ62317.1"/>
    </source>
</evidence>
<evidence type="ECO:0000256" key="2">
    <source>
        <dbReference type="ARBA" id="ARBA00022801"/>
    </source>
</evidence>
<dbReference type="SUPFAM" id="SSF55031">
    <property type="entry name" value="Bacterial exopeptidase dimerisation domain"/>
    <property type="match status" value="1"/>
</dbReference>
<sequence>MLNTKANKLEINAERLWDTLEVSARIGVGKSTGLSRLALSDDDKAMRDQFVQWCTAAGCVLRVDGAGNIFARREGKDPSLPAVVMGSHLDTQVAGGRYDGILGVLSGLEVIRTLNDQNVDTRRAVEVVCWTNEEGVRFQPPMMGAGFFCGVHALDWVLGQQDENGCAFGQELKRIGYAGSAPRDPSAIDAYFELHIEQGPILDAEGLHVGIVIGGYTSFGAEVQITGENAHSGPTPMRKRKDALVAASVIVAEVNKIGWEYEPEGRSTCARIEVSPNKYGIIADHAKVTIDVRHPDPALAKEMYDKVIAVLPVAQKQSNTALGIIKEWVFGDVAFDQNLTDLVEEVAVDLDVSHKHMLSAAGHDAYHLAKVVPTALIFTPCHDGITHNESEHIEPRYTAPGVNVLLNAVLRRANA</sequence>
<dbReference type="NCBIfam" id="NF006769">
    <property type="entry name" value="PRK09290.1-3"/>
    <property type="match status" value="1"/>
</dbReference>
<dbReference type="EMBL" id="FMWG01000004">
    <property type="protein sequence ID" value="SCZ62317.1"/>
    <property type="molecule type" value="Genomic_DNA"/>
</dbReference>
<dbReference type="AlphaFoldDB" id="A0A1G5QKN6"/>
<dbReference type="STRING" id="1156985.SAMN04488118_104364"/>
<dbReference type="InterPro" id="IPR010158">
    <property type="entry name" value="Amidase_Cbmase"/>
</dbReference>
<gene>
    <name evidence="4" type="ORF">SAMN04488118_104364</name>
</gene>
<dbReference type="PIRSF" id="PIRSF001235">
    <property type="entry name" value="Amidase_carbamoylase"/>
    <property type="match status" value="1"/>
</dbReference>
<comment type="similarity">
    <text evidence="1">Belongs to the peptidase M20 family.</text>
</comment>
<dbReference type="NCBIfam" id="TIGR01879">
    <property type="entry name" value="hydantase"/>
    <property type="match status" value="1"/>
</dbReference>
<dbReference type="RefSeq" id="WP_198511996.1">
    <property type="nucleotide sequence ID" value="NZ_FMWG01000004.1"/>
</dbReference>
<organism evidence="4 5">
    <name type="scientific">Epibacterium ulvae</name>
    <dbReference type="NCBI Taxonomy" id="1156985"/>
    <lineage>
        <taxon>Bacteria</taxon>
        <taxon>Pseudomonadati</taxon>
        <taxon>Pseudomonadota</taxon>
        <taxon>Alphaproteobacteria</taxon>
        <taxon>Rhodobacterales</taxon>
        <taxon>Roseobacteraceae</taxon>
        <taxon>Epibacterium</taxon>
    </lineage>
</organism>
<dbReference type="InterPro" id="IPR036264">
    <property type="entry name" value="Bact_exopeptidase_dim_dom"/>
</dbReference>
<feature type="binding site" evidence="3">
    <location>
        <position position="88"/>
    </location>
    <ligand>
        <name>Zn(2+)</name>
        <dbReference type="ChEBI" id="CHEBI:29105"/>
        <label>1</label>
    </ligand>
</feature>
<feature type="binding site" evidence="3">
    <location>
        <position position="195"/>
    </location>
    <ligand>
        <name>Zn(2+)</name>
        <dbReference type="ChEBI" id="CHEBI:29105"/>
        <label>1</label>
    </ligand>
</feature>
<dbReference type="SUPFAM" id="SSF53187">
    <property type="entry name" value="Zn-dependent exopeptidases"/>
    <property type="match status" value="1"/>
</dbReference>
<evidence type="ECO:0000256" key="1">
    <source>
        <dbReference type="ARBA" id="ARBA00006153"/>
    </source>
</evidence>
<dbReference type="CDD" id="cd03884">
    <property type="entry name" value="M20_bAS"/>
    <property type="match status" value="1"/>
</dbReference>
<dbReference type="PANTHER" id="PTHR32494:SF5">
    <property type="entry name" value="ALLANTOATE AMIDOHYDROLASE"/>
    <property type="match status" value="1"/>
</dbReference>
<keyword evidence="2 4" id="KW-0378">Hydrolase</keyword>
<comment type="cofactor">
    <cofactor evidence="3">
        <name>Zn(2+)</name>
        <dbReference type="ChEBI" id="CHEBI:29105"/>
    </cofactor>
    <text evidence="3">Binds 2 Zn(2+) ions per subunit.</text>
</comment>
<dbReference type="PANTHER" id="PTHR32494">
    <property type="entry name" value="ALLANTOATE DEIMINASE-RELATED"/>
    <property type="match status" value="1"/>
</dbReference>
<dbReference type="InterPro" id="IPR002933">
    <property type="entry name" value="Peptidase_M20"/>
</dbReference>
<proteinExistence type="inferred from homology"/>
<dbReference type="GO" id="GO:0016813">
    <property type="term" value="F:hydrolase activity, acting on carbon-nitrogen (but not peptide) bonds, in linear amidines"/>
    <property type="evidence" value="ECO:0007669"/>
    <property type="project" value="InterPro"/>
</dbReference>
<keyword evidence="5" id="KW-1185">Reference proteome</keyword>
<accession>A0A1G5QKN6</accession>
<reference evidence="4 5" key="1">
    <citation type="submission" date="2016-10" db="EMBL/GenBank/DDBJ databases">
        <authorList>
            <person name="de Groot N.N."/>
        </authorList>
    </citation>
    <scope>NUCLEOTIDE SEQUENCE [LARGE SCALE GENOMIC DNA]</scope>
    <source>
        <strain evidence="4 5">U95</strain>
    </source>
</reference>
<feature type="binding site" evidence="3">
    <location>
        <position position="387"/>
    </location>
    <ligand>
        <name>Zn(2+)</name>
        <dbReference type="ChEBI" id="CHEBI:29105"/>
        <label>2</label>
    </ligand>
</feature>
<feature type="binding site" evidence="3">
    <location>
        <position position="99"/>
    </location>
    <ligand>
        <name>Zn(2+)</name>
        <dbReference type="ChEBI" id="CHEBI:29105"/>
        <label>2</label>
    </ligand>
</feature>
<keyword evidence="3" id="KW-0862">Zinc</keyword>
<feature type="binding site" evidence="3">
    <location>
        <position position="134"/>
    </location>
    <ligand>
        <name>Zn(2+)</name>
        <dbReference type="ChEBI" id="CHEBI:29105"/>
        <label>2</label>
    </ligand>
</feature>
<protein>
    <submittedName>
        <fullName evidence="4">N-carbamoyl-L-amino-acid hydrolase</fullName>
    </submittedName>
</protein>